<feature type="region of interest" description="Disordered" evidence="1">
    <location>
        <begin position="36"/>
        <end position="72"/>
    </location>
</feature>
<evidence type="ECO:0000313" key="3">
    <source>
        <dbReference type="Proteomes" id="UP000266723"/>
    </source>
</evidence>
<name>A0ABQ7AKE7_BRACR</name>
<comment type="caution">
    <text evidence="2">The sequence shown here is derived from an EMBL/GenBank/DDBJ whole genome shotgun (WGS) entry which is preliminary data.</text>
</comment>
<protein>
    <submittedName>
        <fullName evidence="2">Uncharacterized protein</fullName>
    </submittedName>
</protein>
<keyword evidence="3" id="KW-1185">Reference proteome</keyword>
<dbReference type="EMBL" id="QGKV02002055">
    <property type="protein sequence ID" value="KAF3498161.1"/>
    <property type="molecule type" value="Genomic_DNA"/>
</dbReference>
<evidence type="ECO:0000313" key="2">
    <source>
        <dbReference type="EMBL" id="KAF3498161.1"/>
    </source>
</evidence>
<reference evidence="2 3" key="1">
    <citation type="journal article" date="2020" name="BMC Genomics">
        <title>Intraspecific diversification of the crop wild relative Brassica cretica Lam. using demographic model selection.</title>
        <authorList>
            <person name="Kioukis A."/>
            <person name="Michalopoulou V.A."/>
            <person name="Briers L."/>
            <person name="Pirintsos S."/>
            <person name="Studholme D.J."/>
            <person name="Pavlidis P."/>
            <person name="Sarris P.F."/>
        </authorList>
    </citation>
    <scope>NUCLEOTIDE SEQUENCE [LARGE SCALE GENOMIC DNA]</scope>
    <source>
        <strain evidence="3">cv. PFS-1207/04</strain>
    </source>
</reference>
<sequence>MFVEVVCGSTNQADFKRRECARTQTRTPEEAINQKFSNFENSGDDGGKPGGCGDKPGSYGEKPGGWGEQTGFYSMEQGRNLSLSLLEVGA</sequence>
<accession>A0ABQ7AKE7</accession>
<dbReference type="Proteomes" id="UP000266723">
    <property type="component" value="Unassembled WGS sequence"/>
</dbReference>
<proteinExistence type="predicted"/>
<evidence type="ECO:0000256" key="1">
    <source>
        <dbReference type="SAM" id="MobiDB-lite"/>
    </source>
</evidence>
<gene>
    <name evidence="2" type="ORF">DY000_02053970</name>
</gene>
<organism evidence="2 3">
    <name type="scientific">Brassica cretica</name>
    <name type="common">Mustard</name>
    <dbReference type="NCBI Taxonomy" id="69181"/>
    <lineage>
        <taxon>Eukaryota</taxon>
        <taxon>Viridiplantae</taxon>
        <taxon>Streptophyta</taxon>
        <taxon>Embryophyta</taxon>
        <taxon>Tracheophyta</taxon>
        <taxon>Spermatophyta</taxon>
        <taxon>Magnoliopsida</taxon>
        <taxon>eudicotyledons</taxon>
        <taxon>Gunneridae</taxon>
        <taxon>Pentapetalae</taxon>
        <taxon>rosids</taxon>
        <taxon>malvids</taxon>
        <taxon>Brassicales</taxon>
        <taxon>Brassicaceae</taxon>
        <taxon>Brassiceae</taxon>
        <taxon>Brassica</taxon>
    </lineage>
</organism>